<sequence>MAKEIKFSEDARSLMLQGVDKLADAVKVTLGPKGRNVVLEKKFGTPLITNDGVTIAKEIELENAFENMGAKLVAEVASKTNDIAGDGTTTATVLAQAMIREGLKNVTAGANPVGIRRGIEMAVESAVTGLQSISQQIEDKESISQVAAISSGDEEVGKLIAEAMERVGNDGVITLEESRGFTTELDVVEGMQFDRGYQSPYMVTDSDKMEAVLENPFILVTDKKIGNIQEILPVLEQVVQQSKPLLIISEDVEGEALATLVVNKLRGTFNAVAVKAPGFGDRRKAMLEDIAALTGAEVITEDLGLDLKSANISQLGRAAKVVVSKDNTTIVEGNGDSEKIIARVAQIRSQLEETTSEFDREKLQERLAKLAGGVAVIKVGAATETELKERKLRIEDALNATRAAVEEGIVAGGGTALINVYNQVAEVAAQQEGDVATGINIVLRALEEPVRQIATNAGLEGSIIVHRLKSEEVGIGFNAATGEWVNMLEQGIVDPTKVTRSALQNAASVAAMFLTTEAVVADIPEPAGQGGGMPDMGGMGGMM</sequence>
<dbReference type="NCBIfam" id="NF009488">
    <property type="entry name" value="PRK12850.1"/>
    <property type="match status" value="1"/>
</dbReference>
<dbReference type="InterPro" id="IPR018370">
    <property type="entry name" value="Chaperonin_Cpn60_CS"/>
</dbReference>
<gene>
    <name evidence="6 9" type="primary">groL</name>
    <name evidence="6" type="synonym">groEL</name>
    <name evidence="9" type="ORF">ACFO5U_14505</name>
</gene>
<dbReference type="SUPFAM" id="SSF54849">
    <property type="entry name" value="GroEL-intermediate domain like"/>
    <property type="match status" value="1"/>
</dbReference>
<dbReference type="SUPFAM" id="SSF52029">
    <property type="entry name" value="GroEL apical domain-like"/>
    <property type="match status" value="1"/>
</dbReference>
<dbReference type="PANTHER" id="PTHR45633">
    <property type="entry name" value="60 KDA HEAT SHOCK PROTEIN, MITOCHONDRIAL"/>
    <property type="match status" value="1"/>
</dbReference>
<proteinExistence type="inferred from homology"/>
<dbReference type="NCBIfam" id="NF009487">
    <property type="entry name" value="PRK12849.1"/>
    <property type="match status" value="1"/>
</dbReference>
<dbReference type="RefSeq" id="WP_377279792.1">
    <property type="nucleotide sequence ID" value="NZ_JBHSGL010000015.1"/>
</dbReference>
<evidence type="ECO:0000256" key="8">
    <source>
        <dbReference type="RuleBase" id="RU000419"/>
    </source>
</evidence>
<dbReference type="InterPro" id="IPR027410">
    <property type="entry name" value="TCP-1-like_intermed_sf"/>
</dbReference>
<keyword evidence="2 6" id="KW-0547">Nucleotide-binding</keyword>
<name>A0ABV9MG27_9BACL</name>
<dbReference type="NCBIfam" id="TIGR02348">
    <property type="entry name" value="GroEL"/>
    <property type="match status" value="1"/>
</dbReference>
<comment type="caution">
    <text evidence="9">The sequence shown here is derived from an EMBL/GenBank/DDBJ whole genome shotgun (WGS) entry which is preliminary data.</text>
</comment>
<accession>A0ABV9MG27</accession>
<keyword evidence="6" id="KW-0963">Cytoplasm</keyword>
<organism evidence="9 10">
    <name type="scientific">Planococcus dechangensis</name>
    <dbReference type="NCBI Taxonomy" id="1176255"/>
    <lineage>
        <taxon>Bacteria</taxon>
        <taxon>Bacillati</taxon>
        <taxon>Bacillota</taxon>
        <taxon>Bacilli</taxon>
        <taxon>Bacillales</taxon>
        <taxon>Caryophanaceae</taxon>
        <taxon>Planococcus</taxon>
    </lineage>
</organism>
<keyword evidence="10" id="KW-1185">Reference proteome</keyword>
<evidence type="ECO:0000256" key="6">
    <source>
        <dbReference type="HAMAP-Rule" id="MF_00600"/>
    </source>
</evidence>
<feature type="binding site" evidence="6">
    <location>
        <position position="413"/>
    </location>
    <ligand>
        <name>ATP</name>
        <dbReference type="ChEBI" id="CHEBI:30616"/>
    </ligand>
</feature>
<keyword evidence="5 6" id="KW-0413">Isomerase</keyword>
<evidence type="ECO:0000256" key="2">
    <source>
        <dbReference type="ARBA" id="ARBA00022741"/>
    </source>
</evidence>
<dbReference type="NCBIfam" id="NF000592">
    <property type="entry name" value="PRK00013.1"/>
    <property type="match status" value="1"/>
</dbReference>
<evidence type="ECO:0000256" key="7">
    <source>
        <dbReference type="RuleBase" id="RU000418"/>
    </source>
</evidence>
<evidence type="ECO:0000256" key="1">
    <source>
        <dbReference type="ARBA" id="ARBA00006607"/>
    </source>
</evidence>
<feature type="binding site" evidence="6">
    <location>
        <begin position="29"/>
        <end position="32"/>
    </location>
    <ligand>
        <name>ATP</name>
        <dbReference type="ChEBI" id="CHEBI:30616"/>
    </ligand>
</feature>
<reference evidence="10" key="1">
    <citation type="journal article" date="2019" name="Int. J. Syst. Evol. Microbiol.">
        <title>The Global Catalogue of Microorganisms (GCM) 10K type strain sequencing project: providing services to taxonomists for standard genome sequencing and annotation.</title>
        <authorList>
            <consortium name="The Broad Institute Genomics Platform"/>
            <consortium name="The Broad Institute Genome Sequencing Center for Infectious Disease"/>
            <person name="Wu L."/>
            <person name="Ma J."/>
        </authorList>
    </citation>
    <scope>NUCLEOTIDE SEQUENCE [LARGE SCALE GENOMIC DNA]</scope>
    <source>
        <strain evidence="10">CGMCC 1.12151</strain>
    </source>
</reference>
<dbReference type="InterPro" id="IPR027409">
    <property type="entry name" value="GroEL-like_apical_dom_sf"/>
</dbReference>
<dbReference type="SUPFAM" id="SSF48592">
    <property type="entry name" value="GroEL equatorial domain-like"/>
    <property type="match status" value="1"/>
</dbReference>
<dbReference type="Proteomes" id="UP001595932">
    <property type="component" value="Unassembled WGS sequence"/>
</dbReference>
<dbReference type="EMBL" id="JBHSGL010000015">
    <property type="protein sequence ID" value="MFC4714056.1"/>
    <property type="molecule type" value="Genomic_DNA"/>
</dbReference>
<dbReference type="CDD" id="cd03344">
    <property type="entry name" value="GroEL"/>
    <property type="match status" value="1"/>
</dbReference>
<comment type="similarity">
    <text evidence="1 6 7">Belongs to the chaperonin (HSP60) family.</text>
</comment>
<evidence type="ECO:0000313" key="10">
    <source>
        <dbReference type="Proteomes" id="UP001595932"/>
    </source>
</evidence>
<feature type="binding site" evidence="6">
    <location>
        <position position="494"/>
    </location>
    <ligand>
        <name>ATP</name>
        <dbReference type="ChEBI" id="CHEBI:30616"/>
    </ligand>
</feature>
<dbReference type="Gene3D" id="3.50.7.10">
    <property type="entry name" value="GroEL"/>
    <property type="match status" value="1"/>
</dbReference>
<evidence type="ECO:0000313" key="9">
    <source>
        <dbReference type="EMBL" id="MFC4714056.1"/>
    </source>
</evidence>
<feature type="binding site" evidence="6">
    <location>
        <begin position="86"/>
        <end position="90"/>
    </location>
    <ligand>
        <name>ATP</name>
        <dbReference type="ChEBI" id="CHEBI:30616"/>
    </ligand>
</feature>
<dbReference type="NCBIfam" id="NF009489">
    <property type="entry name" value="PRK12851.1"/>
    <property type="match status" value="1"/>
</dbReference>
<comment type="caution">
    <text evidence="6">Lacks conserved residue(s) required for the propagation of feature annotation.</text>
</comment>
<protein>
    <recommendedName>
        <fullName evidence="6">Chaperonin GroEL</fullName>
        <ecNumber evidence="6">5.6.1.7</ecNumber>
    </recommendedName>
    <alternativeName>
        <fullName evidence="6">60 kDa chaperonin</fullName>
    </alternativeName>
    <alternativeName>
        <fullName evidence="6">Chaperonin-60</fullName>
        <shortName evidence="6">Cpn60</shortName>
    </alternativeName>
</protein>
<feature type="binding site" evidence="6">
    <location>
        <begin position="478"/>
        <end position="480"/>
    </location>
    <ligand>
        <name>ATP</name>
        <dbReference type="ChEBI" id="CHEBI:30616"/>
    </ligand>
</feature>
<dbReference type="HAMAP" id="MF_00600">
    <property type="entry name" value="CH60"/>
    <property type="match status" value="1"/>
</dbReference>
<evidence type="ECO:0000256" key="5">
    <source>
        <dbReference type="ARBA" id="ARBA00023235"/>
    </source>
</evidence>
<evidence type="ECO:0000256" key="3">
    <source>
        <dbReference type="ARBA" id="ARBA00022840"/>
    </source>
</evidence>
<evidence type="ECO:0000256" key="4">
    <source>
        <dbReference type="ARBA" id="ARBA00023186"/>
    </source>
</evidence>
<dbReference type="PROSITE" id="PS00296">
    <property type="entry name" value="CHAPERONINS_CPN60"/>
    <property type="match status" value="1"/>
</dbReference>
<dbReference type="InterPro" id="IPR001844">
    <property type="entry name" value="Cpn60/GroEL"/>
</dbReference>
<dbReference type="InterPro" id="IPR002423">
    <property type="entry name" value="Cpn60/GroEL/TCP-1"/>
</dbReference>
<keyword evidence="3 6" id="KW-0067">ATP-binding</keyword>
<dbReference type="Gene3D" id="3.30.260.10">
    <property type="entry name" value="TCP-1-like chaperonin intermediate domain"/>
    <property type="match status" value="1"/>
</dbReference>
<dbReference type="PRINTS" id="PR00298">
    <property type="entry name" value="CHAPERONIN60"/>
</dbReference>
<dbReference type="EC" id="5.6.1.7" evidence="6"/>
<comment type="subunit">
    <text evidence="6 8">Forms a cylinder of 14 subunits composed of two heptameric rings stacked back-to-back. Interacts with the co-chaperonin GroES.</text>
</comment>
<comment type="function">
    <text evidence="6 8">Together with its co-chaperonin GroES, plays an essential role in assisting protein folding. The GroEL-GroES system forms a nano-cage that allows encapsulation of the non-native substrate proteins and provides a physical environment optimized to promote and accelerate protein folding.</text>
</comment>
<dbReference type="Pfam" id="PF00118">
    <property type="entry name" value="Cpn60_TCP1"/>
    <property type="match status" value="1"/>
</dbReference>
<dbReference type="Gene3D" id="1.10.560.10">
    <property type="entry name" value="GroEL-like equatorial domain"/>
    <property type="match status" value="1"/>
</dbReference>
<keyword evidence="4 6" id="KW-0143">Chaperone</keyword>
<dbReference type="InterPro" id="IPR027413">
    <property type="entry name" value="GROEL-like_equatorial_sf"/>
</dbReference>
<comment type="subcellular location">
    <subcellularLocation>
        <location evidence="6">Cytoplasm</location>
    </subcellularLocation>
</comment>